<dbReference type="Pfam" id="PF10985">
    <property type="entry name" value="DUF2805"/>
    <property type="match status" value="1"/>
</dbReference>
<sequence length="94" mass="11219">MNKLKNLTPEAIDRIIEMAWEDRTPFDAITAQFGLSEQEVITLMRREMKASSFRMWRERVQGRPTKHRAKSPEDLDRFRSKLQRSITLNKISKR</sequence>
<gene>
    <name evidence="1" type="ORF">ACFFIP_19385</name>
</gene>
<comment type="caution">
    <text evidence="1">The sequence shown here is derived from an EMBL/GenBank/DDBJ whole genome shotgun (WGS) entry which is preliminary data.</text>
</comment>
<reference evidence="1 2" key="1">
    <citation type="submission" date="2024-09" db="EMBL/GenBank/DDBJ databases">
        <authorList>
            <person name="Sun Q."/>
            <person name="Mori K."/>
        </authorList>
    </citation>
    <scope>NUCLEOTIDE SEQUENCE [LARGE SCALE GENOMIC DNA]</scope>
    <source>
        <strain evidence="1 2">CCM 7650</strain>
    </source>
</reference>
<evidence type="ECO:0000313" key="1">
    <source>
        <dbReference type="EMBL" id="MFC0264861.1"/>
    </source>
</evidence>
<dbReference type="NCBIfam" id="TIGR03643">
    <property type="entry name" value="TIGR03643 family protein"/>
    <property type="match status" value="1"/>
</dbReference>
<organism evidence="1 2">
    <name type="scientific">Fontibacter flavus</name>
    <dbReference type="NCBI Taxonomy" id="654838"/>
    <lineage>
        <taxon>Bacteria</taxon>
        <taxon>Pseudomonadati</taxon>
        <taxon>Bacteroidota</taxon>
        <taxon>Cytophagia</taxon>
        <taxon>Cytophagales</taxon>
        <taxon>Cyclobacteriaceae</taxon>
        <taxon>Fontibacter</taxon>
    </lineage>
</organism>
<evidence type="ECO:0000313" key="2">
    <source>
        <dbReference type="Proteomes" id="UP001589797"/>
    </source>
</evidence>
<protein>
    <submittedName>
        <fullName evidence="1">TIGR03643 family protein</fullName>
    </submittedName>
</protein>
<dbReference type="RefSeq" id="WP_382389457.1">
    <property type="nucleotide sequence ID" value="NZ_JBHLWI010000090.1"/>
</dbReference>
<dbReference type="Proteomes" id="UP001589797">
    <property type="component" value="Unassembled WGS sequence"/>
</dbReference>
<proteinExistence type="predicted"/>
<accession>A0ABV6FYA2</accession>
<keyword evidence="2" id="KW-1185">Reference proteome</keyword>
<dbReference type="InterPro" id="IPR019882">
    <property type="entry name" value="CHP03643"/>
</dbReference>
<dbReference type="EMBL" id="JBHLWI010000090">
    <property type="protein sequence ID" value="MFC0264861.1"/>
    <property type="molecule type" value="Genomic_DNA"/>
</dbReference>
<name>A0ABV6FYA2_9BACT</name>